<dbReference type="Pfam" id="PF06763">
    <property type="entry name" value="Minor_tail_Z"/>
    <property type="match status" value="1"/>
</dbReference>
<gene>
    <name evidence="1" type="ORF">HBJ55_07480</name>
</gene>
<reference evidence="1 2" key="1">
    <citation type="submission" date="2020-03" db="EMBL/GenBank/DDBJ databases">
        <title>Identification of Halomonas strains.</title>
        <authorList>
            <person name="Xiao Z."/>
            <person name="Dong F."/>
            <person name="Wang Z."/>
            <person name="Zhao J.-Y."/>
        </authorList>
    </citation>
    <scope>NUCLEOTIDE SEQUENCE [LARGE SCALE GENOMIC DNA]</scope>
    <source>
        <strain evidence="1 2">DX6</strain>
    </source>
</reference>
<sequence>MQIKMDRAAVREIEQMLAHVKNGSNRAMANAINHTLTVTRTEAGREIRNQVKLTAAYVRDRLRVAKATVAKPQGRISTPTRGLLLTRFKHSAYKRGGVGVQVKPTGGKKRMPGAFYITFANGVTAIAIRTKRGPGLGRSEGLKVLYGPSVSQVFTDVKDDLQAPSGERLMARMEHEAARLLARQ</sequence>
<dbReference type="InterPro" id="IPR010633">
    <property type="entry name" value="Phage_lambda_GpZ"/>
</dbReference>
<name>A0ABX0PT37_9GAMM</name>
<keyword evidence="2" id="KW-1185">Reference proteome</keyword>
<dbReference type="EMBL" id="JAAQTO010000017">
    <property type="protein sequence ID" value="NIC05262.1"/>
    <property type="molecule type" value="Genomic_DNA"/>
</dbReference>
<proteinExistence type="predicted"/>
<evidence type="ECO:0000313" key="1">
    <source>
        <dbReference type="EMBL" id="NIC05262.1"/>
    </source>
</evidence>
<dbReference type="Proteomes" id="UP001318321">
    <property type="component" value="Unassembled WGS sequence"/>
</dbReference>
<evidence type="ECO:0000313" key="2">
    <source>
        <dbReference type="Proteomes" id="UP001318321"/>
    </source>
</evidence>
<accession>A0ABX0PT37</accession>
<dbReference type="RefSeq" id="WP_167112632.1">
    <property type="nucleotide sequence ID" value="NZ_JAAQTO010000017.1"/>
</dbReference>
<evidence type="ECO:0008006" key="3">
    <source>
        <dbReference type="Google" id="ProtNLM"/>
    </source>
</evidence>
<protein>
    <recommendedName>
        <fullName evidence="3">Prophage minor tail protein Z (GPZ)</fullName>
    </recommendedName>
</protein>
<organism evidence="1 2">
    <name type="scientific">Billgrantia bachuensis</name>
    <dbReference type="NCBI Taxonomy" id="2717286"/>
    <lineage>
        <taxon>Bacteria</taxon>
        <taxon>Pseudomonadati</taxon>
        <taxon>Pseudomonadota</taxon>
        <taxon>Gammaproteobacteria</taxon>
        <taxon>Oceanospirillales</taxon>
        <taxon>Halomonadaceae</taxon>
        <taxon>Billgrantia</taxon>
    </lineage>
</organism>
<comment type="caution">
    <text evidence="1">The sequence shown here is derived from an EMBL/GenBank/DDBJ whole genome shotgun (WGS) entry which is preliminary data.</text>
</comment>